<evidence type="ECO:0000313" key="3">
    <source>
        <dbReference type="Proteomes" id="UP001316087"/>
    </source>
</evidence>
<dbReference type="InterPro" id="IPR016181">
    <property type="entry name" value="Acyl_CoA_acyltransferase"/>
</dbReference>
<dbReference type="Proteomes" id="UP001316087">
    <property type="component" value="Unassembled WGS sequence"/>
</dbReference>
<dbReference type="Gene3D" id="3.40.630.30">
    <property type="match status" value="1"/>
</dbReference>
<dbReference type="RefSeq" id="WP_241369832.1">
    <property type="nucleotide sequence ID" value="NZ_JAKZFC010000004.1"/>
</dbReference>
<accession>A0ABS9UEL4</accession>
<protein>
    <submittedName>
        <fullName evidence="2">GNAT family N-acetyltransferase</fullName>
    </submittedName>
</protein>
<dbReference type="InterPro" id="IPR000182">
    <property type="entry name" value="GNAT_dom"/>
</dbReference>
<comment type="caution">
    <text evidence="2">The sequence shown here is derived from an EMBL/GenBank/DDBJ whole genome shotgun (WGS) entry which is preliminary data.</text>
</comment>
<dbReference type="PROSITE" id="PS51186">
    <property type="entry name" value="GNAT"/>
    <property type="match status" value="1"/>
</dbReference>
<name>A0ABS9UEL4_9BACL</name>
<sequence>MEVSLCKANLDDAATIHEMQVKAFMPLLEKYQDYDTNPANESLDRIITRFNQPFTDYYLIKHFEDTIGGIRVVKMRNKSYRVSPIFILPEHQGKGIAQEVFAKIEHIYRDAKLWKLDTIIQEVGLCYLYEKLGYKKTGETKEISDKITIVFYEKSHVNKNYKIASKTTFNAVE</sequence>
<gene>
    <name evidence="2" type="ORF">LZ480_12795</name>
</gene>
<proteinExistence type="predicted"/>
<feature type="domain" description="N-acetyltransferase" evidence="1">
    <location>
        <begin position="14"/>
        <end position="158"/>
    </location>
</feature>
<organism evidence="2 3">
    <name type="scientific">Solibacillus palustris</name>
    <dbReference type="NCBI Taxonomy" id="2908203"/>
    <lineage>
        <taxon>Bacteria</taxon>
        <taxon>Bacillati</taxon>
        <taxon>Bacillota</taxon>
        <taxon>Bacilli</taxon>
        <taxon>Bacillales</taxon>
        <taxon>Caryophanaceae</taxon>
        <taxon>Solibacillus</taxon>
    </lineage>
</organism>
<dbReference type="SUPFAM" id="SSF55729">
    <property type="entry name" value="Acyl-CoA N-acyltransferases (Nat)"/>
    <property type="match status" value="1"/>
</dbReference>
<evidence type="ECO:0000259" key="1">
    <source>
        <dbReference type="PROSITE" id="PS51186"/>
    </source>
</evidence>
<reference evidence="2 3" key="1">
    <citation type="submission" date="2022-03" db="EMBL/GenBank/DDBJ databases">
        <authorList>
            <person name="Jo J.-H."/>
            <person name="Im W.-T."/>
        </authorList>
    </citation>
    <scope>NUCLEOTIDE SEQUENCE [LARGE SCALE GENOMIC DNA]</scope>
    <source>
        <strain evidence="2 3">MA9</strain>
    </source>
</reference>
<evidence type="ECO:0000313" key="2">
    <source>
        <dbReference type="EMBL" id="MCH7322769.1"/>
    </source>
</evidence>
<dbReference type="CDD" id="cd04301">
    <property type="entry name" value="NAT_SF"/>
    <property type="match status" value="1"/>
</dbReference>
<dbReference type="Pfam" id="PF13673">
    <property type="entry name" value="Acetyltransf_10"/>
    <property type="match status" value="1"/>
</dbReference>
<keyword evidence="3" id="KW-1185">Reference proteome</keyword>
<dbReference type="EMBL" id="JAKZFC010000004">
    <property type="protein sequence ID" value="MCH7322769.1"/>
    <property type="molecule type" value="Genomic_DNA"/>
</dbReference>